<dbReference type="EC" id="1.1.3.20" evidence="5 12"/>
<dbReference type="EMBL" id="JALJOU010000010">
    <property type="protein sequence ID" value="KAK9841741.1"/>
    <property type="molecule type" value="Genomic_DNA"/>
</dbReference>
<evidence type="ECO:0000256" key="11">
    <source>
        <dbReference type="ARBA" id="ARBA00023136"/>
    </source>
</evidence>
<dbReference type="AlphaFoldDB" id="A0AAW1S6Q9"/>
<sequence>MSRHRLVLKALLDTFYPSLPGEAAKAREAGNQHAALAYALSASDLPFLVEQVEESIGRLTPEVQQELGLLFELLAWRVGTVAVGGMAALTRQFPYCAAFSDLQREQREAMLLSWANSRLLMFQKAFKGLKSLLLNTVLSGVDENGHNPIWPSLAYPGADPHRPKRPLSARLAAEAALEAAMVDLAGAARAGATGVRRALQRAGLLTTSDAGVNILAGATLGGGTRVNWSASFRTPAHVRREWARDYGLPAFESARFDAALDAVCKRIGVATGVKRHNRNNAVLREGLTALGAHCEEIPRNCAVADHECGYCGFGCASGGKQDASGTWLLDAVNAGARILTGAFAERVLTQPACAGAPEGAGVTVTVRAGIVVASAGALHTPALLLRSGLDGRGRVGANLRLHPGTCAVGSFPPGWKGWAEELYSGPIMSVYSAEAADWNGSGYGPILETPCSHPGLVGAAVPWLGGAAWQREGEDLPRSAAVLVLARDTGAGRVMLGCDRLPRAAYWPSPRDERSLLTGMELALRVLVAAGATRVRTLQMGPQAVHETPRAPDGSLADPAAFEVFLAAMHAEGIQRYRTSVFTAHQMGTAAMGASPDASVVDPQGQSWQAAGLYVADGSVFPTPTGVNPMVSIEATSYLIAEGLAERLRPGSLASIKPAQRVAVISPCLF</sequence>
<evidence type="ECO:0000256" key="4">
    <source>
        <dbReference type="ARBA" id="ARBA00010790"/>
    </source>
</evidence>
<dbReference type="Pfam" id="PF05199">
    <property type="entry name" value="GMC_oxred_C"/>
    <property type="match status" value="1"/>
</dbReference>
<evidence type="ECO:0000256" key="6">
    <source>
        <dbReference type="ARBA" id="ARBA00022630"/>
    </source>
</evidence>
<dbReference type="InterPro" id="IPR036188">
    <property type="entry name" value="FAD/NAD-bd_sf"/>
</dbReference>
<dbReference type="Proteomes" id="UP001445335">
    <property type="component" value="Unassembled WGS sequence"/>
</dbReference>
<evidence type="ECO:0000256" key="9">
    <source>
        <dbReference type="ARBA" id="ARBA00022989"/>
    </source>
</evidence>
<evidence type="ECO:0000259" key="15">
    <source>
        <dbReference type="Pfam" id="PF05199"/>
    </source>
</evidence>
<protein>
    <recommendedName>
        <fullName evidence="5 12">Long-chain-alcohol oxidase</fullName>
        <ecNumber evidence="5 12">1.1.3.20</ecNumber>
    </recommendedName>
</protein>
<dbReference type="Gene3D" id="3.50.50.60">
    <property type="entry name" value="FAD/NAD(P)-binding domain"/>
    <property type="match status" value="2"/>
</dbReference>
<evidence type="ECO:0000256" key="5">
    <source>
        <dbReference type="ARBA" id="ARBA00013125"/>
    </source>
</evidence>
<keyword evidence="11 12" id="KW-0472">Membrane</keyword>
<evidence type="ECO:0000256" key="3">
    <source>
        <dbReference type="ARBA" id="ARBA00004370"/>
    </source>
</evidence>
<feature type="domain" description="Glucose-methanol-choline oxidoreductase N-terminal" evidence="14">
    <location>
        <begin position="200"/>
        <end position="403"/>
    </location>
</feature>
<evidence type="ECO:0000259" key="14">
    <source>
        <dbReference type="Pfam" id="PF00732"/>
    </source>
</evidence>
<comment type="subcellular location">
    <subcellularLocation>
        <location evidence="3 12">Membrane</location>
    </subcellularLocation>
</comment>
<evidence type="ECO:0000313" key="17">
    <source>
        <dbReference type="Proteomes" id="UP001445335"/>
    </source>
</evidence>
<keyword evidence="17" id="KW-1185">Reference proteome</keyword>
<feature type="domain" description="Glucose-methanol-choline oxidoreductase C-terminal" evidence="15">
    <location>
        <begin position="502"/>
        <end position="635"/>
    </location>
</feature>
<dbReference type="SUPFAM" id="SSF51905">
    <property type="entry name" value="FAD/NAD(P)-binding domain"/>
    <property type="match status" value="1"/>
</dbReference>
<comment type="catalytic activity">
    <reaction evidence="1 12">
        <text>a long-chain primary fatty alcohol + O2 = a long-chain fatty aldehyde + H2O2</text>
        <dbReference type="Rhea" id="RHEA:22756"/>
        <dbReference type="ChEBI" id="CHEBI:15379"/>
        <dbReference type="ChEBI" id="CHEBI:16240"/>
        <dbReference type="ChEBI" id="CHEBI:17176"/>
        <dbReference type="ChEBI" id="CHEBI:77396"/>
        <dbReference type="EC" id="1.1.3.20"/>
    </reaction>
</comment>
<gene>
    <name evidence="16" type="ORF">WJX81_000141</name>
</gene>
<keyword evidence="6" id="KW-0285">Flavoprotein</keyword>
<proteinExistence type="inferred from homology"/>
<dbReference type="PANTHER" id="PTHR46056:SF12">
    <property type="entry name" value="LONG-CHAIN-ALCOHOL OXIDASE"/>
    <property type="match status" value="1"/>
</dbReference>
<dbReference type="PIRSF" id="PIRSF028937">
    <property type="entry name" value="Lg_Ch_AO"/>
    <property type="match status" value="1"/>
</dbReference>
<evidence type="ECO:0000256" key="7">
    <source>
        <dbReference type="ARBA" id="ARBA00022692"/>
    </source>
</evidence>
<evidence type="ECO:0000256" key="12">
    <source>
        <dbReference type="PIRNR" id="PIRNR028937"/>
    </source>
</evidence>
<keyword evidence="9" id="KW-1133">Transmembrane helix</keyword>
<feature type="active site" description="Proton acceptor" evidence="13">
    <location>
        <position position="585"/>
    </location>
</feature>
<dbReference type="Pfam" id="PF00732">
    <property type="entry name" value="GMC_oxred_N"/>
    <property type="match status" value="1"/>
</dbReference>
<evidence type="ECO:0000256" key="8">
    <source>
        <dbReference type="ARBA" id="ARBA00022827"/>
    </source>
</evidence>
<comment type="function">
    <text evidence="2 12">Long-chain fatty alcohol oxidase involved in the omega-oxidation pathway of lipid degradation.</text>
</comment>
<keyword evidence="10 12" id="KW-0560">Oxidoreductase</keyword>
<reference evidence="16 17" key="1">
    <citation type="journal article" date="2024" name="Nat. Commun.">
        <title>Phylogenomics reveals the evolutionary origins of lichenization in chlorophyte algae.</title>
        <authorList>
            <person name="Puginier C."/>
            <person name="Libourel C."/>
            <person name="Otte J."/>
            <person name="Skaloud P."/>
            <person name="Haon M."/>
            <person name="Grisel S."/>
            <person name="Petersen M."/>
            <person name="Berrin J.G."/>
            <person name="Delaux P.M."/>
            <person name="Dal Grande F."/>
            <person name="Keller J."/>
        </authorList>
    </citation>
    <scope>NUCLEOTIDE SEQUENCE [LARGE SCALE GENOMIC DNA]</scope>
    <source>
        <strain evidence="16 17">SAG 245.80</strain>
    </source>
</reference>
<name>A0AAW1S6Q9_9CHLO</name>
<dbReference type="InterPro" id="IPR000172">
    <property type="entry name" value="GMC_OxRdtase_N"/>
</dbReference>
<evidence type="ECO:0000256" key="1">
    <source>
        <dbReference type="ARBA" id="ARBA00000920"/>
    </source>
</evidence>
<dbReference type="InterPro" id="IPR007867">
    <property type="entry name" value="GMC_OxRtase_C"/>
</dbReference>
<dbReference type="PANTHER" id="PTHR46056">
    <property type="entry name" value="LONG-CHAIN-ALCOHOL OXIDASE"/>
    <property type="match status" value="1"/>
</dbReference>
<evidence type="ECO:0000256" key="2">
    <source>
        <dbReference type="ARBA" id="ARBA00003842"/>
    </source>
</evidence>
<keyword evidence="8" id="KW-0274">FAD</keyword>
<keyword evidence="7" id="KW-0812">Transmembrane</keyword>
<dbReference type="GO" id="GO:0046577">
    <property type="term" value="F:long-chain-alcohol oxidase activity"/>
    <property type="evidence" value="ECO:0007669"/>
    <property type="project" value="UniProtKB-EC"/>
</dbReference>
<evidence type="ECO:0000256" key="10">
    <source>
        <dbReference type="ARBA" id="ARBA00023002"/>
    </source>
</evidence>
<evidence type="ECO:0000313" key="16">
    <source>
        <dbReference type="EMBL" id="KAK9841741.1"/>
    </source>
</evidence>
<accession>A0AAW1S6Q9</accession>
<evidence type="ECO:0000256" key="13">
    <source>
        <dbReference type="PIRSR" id="PIRSR028937-1"/>
    </source>
</evidence>
<comment type="similarity">
    <text evidence="4 12">Belongs to the GMC oxidoreductase family.</text>
</comment>
<dbReference type="InterPro" id="IPR012400">
    <property type="entry name" value="Long_Oxdase"/>
</dbReference>
<dbReference type="GO" id="GO:0016020">
    <property type="term" value="C:membrane"/>
    <property type="evidence" value="ECO:0007669"/>
    <property type="project" value="UniProtKB-SubCell"/>
</dbReference>
<comment type="caution">
    <text evidence="16">The sequence shown here is derived from an EMBL/GenBank/DDBJ whole genome shotgun (WGS) entry which is preliminary data.</text>
</comment>
<dbReference type="GO" id="GO:0050660">
    <property type="term" value="F:flavin adenine dinucleotide binding"/>
    <property type="evidence" value="ECO:0007669"/>
    <property type="project" value="InterPro"/>
</dbReference>
<organism evidence="16 17">
    <name type="scientific">Elliptochloris bilobata</name>
    <dbReference type="NCBI Taxonomy" id="381761"/>
    <lineage>
        <taxon>Eukaryota</taxon>
        <taxon>Viridiplantae</taxon>
        <taxon>Chlorophyta</taxon>
        <taxon>core chlorophytes</taxon>
        <taxon>Trebouxiophyceae</taxon>
        <taxon>Trebouxiophyceae incertae sedis</taxon>
        <taxon>Elliptochloris clade</taxon>
        <taxon>Elliptochloris</taxon>
    </lineage>
</organism>